<evidence type="ECO:0000256" key="1">
    <source>
        <dbReference type="ARBA" id="ARBA00023002"/>
    </source>
</evidence>
<feature type="domain" description="GFO/IDH/MocA-like oxidoreductase" evidence="3">
    <location>
        <begin position="134"/>
        <end position="261"/>
    </location>
</feature>
<keyword evidence="1" id="KW-0560">Oxidoreductase</keyword>
<dbReference type="AlphaFoldDB" id="A0A1M5HHA9"/>
<dbReference type="InterPro" id="IPR055170">
    <property type="entry name" value="GFO_IDH_MocA-like_dom"/>
</dbReference>
<dbReference type="Gene3D" id="3.30.360.10">
    <property type="entry name" value="Dihydrodipicolinate Reductase, domain 2"/>
    <property type="match status" value="1"/>
</dbReference>
<dbReference type="OrthoDB" id="9795543at2"/>
<proteinExistence type="predicted"/>
<dbReference type="SUPFAM" id="SSF55347">
    <property type="entry name" value="Glyceraldehyde-3-phosphate dehydrogenase-like, C-terminal domain"/>
    <property type="match status" value="1"/>
</dbReference>
<dbReference type="EMBL" id="FQVT01000005">
    <property type="protein sequence ID" value="SHG15268.1"/>
    <property type="molecule type" value="Genomic_DNA"/>
</dbReference>
<evidence type="ECO:0000313" key="5">
    <source>
        <dbReference type="Proteomes" id="UP000183945"/>
    </source>
</evidence>
<organism evidence="4 5">
    <name type="scientific">Salegentibacter echinorum</name>
    <dbReference type="NCBI Taxonomy" id="1073325"/>
    <lineage>
        <taxon>Bacteria</taxon>
        <taxon>Pseudomonadati</taxon>
        <taxon>Bacteroidota</taxon>
        <taxon>Flavobacteriia</taxon>
        <taxon>Flavobacteriales</taxon>
        <taxon>Flavobacteriaceae</taxon>
        <taxon>Salegentibacter</taxon>
    </lineage>
</organism>
<dbReference type="Proteomes" id="UP000183945">
    <property type="component" value="Unassembled WGS sequence"/>
</dbReference>
<evidence type="ECO:0000259" key="3">
    <source>
        <dbReference type="Pfam" id="PF22725"/>
    </source>
</evidence>
<protein>
    <submittedName>
        <fullName evidence="4">Predicted dehydrogenase</fullName>
    </submittedName>
</protein>
<dbReference type="PANTHER" id="PTHR43818">
    <property type="entry name" value="BCDNA.GH03377"/>
    <property type="match status" value="1"/>
</dbReference>
<dbReference type="SUPFAM" id="SSF51735">
    <property type="entry name" value="NAD(P)-binding Rossmann-fold domains"/>
    <property type="match status" value="1"/>
</dbReference>
<dbReference type="Pfam" id="PF22725">
    <property type="entry name" value="GFO_IDH_MocA_C3"/>
    <property type="match status" value="1"/>
</dbReference>
<evidence type="ECO:0000259" key="2">
    <source>
        <dbReference type="Pfam" id="PF01408"/>
    </source>
</evidence>
<dbReference type="Gene3D" id="3.40.50.720">
    <property type="entry name" value="NAD(P)-binding Rossmann-like Domain"/>
    <property type="match status" value="1"/>
</dbReference>
<name>A0A1M5HHA9_SALEC</name>
<dbReference type="STRING" id="1073325.SAMN05444483_105148"/>
<gene>
    <name evidence="4" type="ORF">SAMN05444483_105148</name>
</gene>
<dbReference type="Pfam" id="PF01408">
    <property type="entry name" value="GFO_IDH_MocA"/>
    <property type="match status" value="1"/>
</dbReference>
<keyword evidence="5" id="KW-1185">Reference proteome</keyword>
<dbReference type="RefSeq" id="WP_072879397.1">
    <property type="nucleotide sequence ID" value="NZ_FQVT01000005.1"/>
</dbReference>
<dbReference type="GO" id="GO:0016491">
    <property type="term" value="F:oxidoreductase activity"/>
    <property type="evidence" value="ECO:0007669"/>
    <property type="project" value="UniProtKB-KW"/>
</dbReference>
<evidence type="ECO:0000313" key="4">
    <source>
        <dbReference type="EMBL" id="SHG15268.1"/>
    </source>
</evidence>
<dbReference type="PANTHER" id="PTHR43818:SF11">
    <property type="entry name" value="BCDNA.GH03377"/>
    <property type="match status" value="1"/>
</dbReference>
<sequence length="329" mass="36660">MTETKIVWGIIGCGDVAEVKSGPAFQKSANSELRAVMRRNATKAEDFAIRHKVPTWYDDASRLLQDKNINSVYIATPPSTHLKYALQALEAGKNVYLEKPMALSYKEAKEIVAAERKYKGKLTIAHYRRQLPAFIKVKALVDSGAIGLIRLVDIQVLQSKNLKLIANSETNWRINPTISGGGYFHDLAPHHIDLLRYFFGSIKTAFGVSLNQDPAYKTDDIVNGLLSFENGIQGRGIWCFNTAESNAKQCCTIYGSQGKLEFSFSGDKIHLITNDETKTFNFKKPEHIQQPMIEATIAYFLGKESNPCTAEEGLEVAKIMDIFSASDID</sequence>
<dbReference type="InterPro" id="IPR050463">
    <property type="entry name" value="Gfo/Idh/MocA_oxidrdct_glycsds"/>
</dbReference>
<dbReference type="InterPro" id="IPR036291">
    <property type="entry name" value="NAD(P)-bd_dom_sf"/>
</dbReference>
<dbReference type="GO" id="GO:0000166">
    <property type="term" value="F:nucleotide binding"/>
    <property type="evidence" value="ECO:0007669"/>
    <property type="project" value="InterPro"/>
</dbReference>
<reference evidence="5" key="1">
    <citation type="submission" date="2016-11" db="EMBL/GenBank/DDBJ databases">
        <authorList>
            <person name="Varghese N."/>
            <person name="Submissions S."/>
        </authorList>
    </citation>
    <scope>NUCLEOTIDE SEQUENCE [LARGE SCALE GENOMIC DNA]</scope>
    <source>
        <strain evidence="5">DSM 24579</strain>
    </source>
</reference>
<dbReference type="InterPro" id="IPR000683">
    <property type="entry name" value="Gfo/Idh/MocA-like_OxRdtase_N"/>
</dbReference>
<feature type="domain" description="Gfo/Idh/MocA-like oxidoreductase N-terminal" evidence="2">
    <location>
        <begin position="8"/>
        <end position="126"/>
    </location>
</feature>
<accession>A0A1M5HHA9</accession>